<comment type="caution">
    <text evidence="2">The sequence shown here is derived from an EMBL/GenBank/DDBJ whole genome shotgun (WGS) entry which is preliminary data.</text>
</comment>
<dbReference type="EMBL" id="PZQS01000009">
    <property type="protein sequence ID" value="PVD24739.1"/>
    <property type="molecule type" value="Genomic_DNA"/>
</dbReference>
<evidence type="ECO:0000256" key="1">
    <source>
        <dbReference type="SAM" id="MobiDB-lite"/>
    </source>
</evidence>
<accession>A0A2T7NU80</accession>
<evidence type="ECO:0000313" key="3">
    <source>
        <dbReference type="Proteomes" id="UP000245119"/>
    </source>
</evidence>
<gene>
    <name evidence="2" type="ORF">C0Q70_15224</name>
</gene>
<evidence type="ECO:0000313" key="2">
    <source>
        <dbReference type="EMBL" id="PVD24739.1"/>
    </source>
</evidence>
<proteinExistence type="predicted"/>
<protein>
    <submittedName>
        <fullName evidence="2">Uncharacterized protein</fullName>
    </submittedName>
</protein>
<reference evidence="2 3" key="1">
    <citation type="submission" date="2018-04" db="EMBL/GenBank/DDBJ databases">
        <title>The genome of golden apple snail Pomacea canaliculata provides insight into stress tolerance and invasive adaptation.</title>
        <authorList>
            <person name="Liu C."/>
            <person name="Liu B."/>
            <person name="Ren Y."/>
            <person name="Zhang Y."/>
            <person name="Wang H."/>
            <person name="Li S."/>
            <person name="Jiang F."/>
            <person name="Yin L."/>
            <person name="Zhang G."/>
            <person name="Qian W."/>
            <person name="Fan W."/>
        </authorList>
    </citation>
    <scope>NUCLEOTIDE SEQUENCE [LARGE SCALE GENOMIC DNA]</scope>
    <source>
        <strain evidence="2">SZHN2017</strain>
        <tissue evidence="2">Muscle</tissue>
    </source>
</reference>
<dbReference type="Proteomes" id="UP000245119">
    <property type="component" value="Linkage Group LG9"/>
</dbReference>
<keyword evidence="3" id="KW-1185">Reference proteome</keyword>
<organism evidence="2 3">
    <name type="scientific">Pomacea canaliculata</name>
    <name type="common">Golden apple snail</name>
    <dbReference type="NCBI Taxonomy" id="400727"/>
    <lineage>
        <taxon>Eukaryota</taxon>
        <taxon>Metazoa</taxon>
        <taxon>Spiralia</taxon>
        <taxon>Lophotrochozoa</taxon>
        <taxon>Mollusca</taxon>
        <taxon>Gastropoda</taxon>
        <taxon>Caenogastropoda</taxon>
        <taxon>Architaenioglossa</taxon>
        <taxon>Ampullarioidea</taxon>
        <taxon>Ampullariidae</taxon>
        <taxon>Pomacea</taxon>
    </lineage>
</organism>
<feature type="region of interest" description="Disordered" evidence="1">
    <location>
        <begin position="153"/>
        <end position="181"/>
    </location>
</feature>
<feature type="region of interest" description="Disordered" evidence="1">
    <location>
        <begin position="1"/>
        <end position="77"/>
    </location>
</feature>
<sequence>MHSEAMAMSGADEQDESVNGPQSEAMAMSGADEQDESVNGQHSEAMAMSGADEQDESVNGPHSEAMAMSGADEQDESVNGPHTVLLVPACCRRVSYLPTSLLVATISDNQQPAENVIDVDEANIPHSEAMAMSGADVQDESVNGPHSEAMAMSGADEQDESVNGPCLATLAPWKGNPERDRDEVLKAWDRVGRE</sequence>
<dbReference type="AlphaFoldDB" id="A0A2T7NU80"/>
<name>A0A2T7NU80_POMCA</name>